<protein>
    <recommendedName>
        <fullName evidence="3">START domain-containing protein</fullName>
    </recommendedName>
</protein>
<dbReference type="InParanoid" id="A0A2V0PH02"/>
<evidence type="ECO:0008006" key="3">
    <source>
        <dbReference type="Google" id="ProtNLM"/>
    </source>
</evidence>
<dbReference type="EMBL" id="BDRX01000145">
    <property type="protein sequence ID" value="GBF99101.1"/>
    <property type="molecule type" value="Genomic_DNA"/>
</dbReference>
<dbReference type="InterPro" id="IPR023393">
    <property type="entry name" value="START-like_dom_sf"/>
</dbReference>
<keyword evidence="2" id="KW-1185">Reference proteome</keyword>
<gene>
    <name evidence="1" type="ORF">Rsub_11910</name>
</gene>
<dbReference type="SUPFAM" id="SSF55961">
    <property type="entry name" value="Bet v1-like"/>
    <property type="match status" value="1"/>
</dbReference>
<dbReference type="Proteomes" id="UP000247498">
    <property type="component" value="Unassembled WGS sequence"/>
</dbReference>
<accession>A0A2V0PH02</accession>
<sequence length="263" mass="28269">MVLGGLFGRRGPEPEPLPAVSPPEVPKNEARFVGRVLDEARSALDRGAAAAGAAAPPAAAGWRVSAAPVAGSGLTMARLEAEVPVAPDALFKLLRTMDGKRIIDPFPRERHSERVKPLRAPRGRSAEIVFSEAPRFHGLLRPREYLTCDAEAPRERLFVCKSALLDKGPLAGPAPGHVRANLFYAFRLREAEGRRGATRLEMVNWLDLGANTVPPLIANGVTERWYFQALMRRLNRYIDENGLAAGADGGGGGSGKGGKEARK</sequence>
<proteinExistence type="predicted"/>
<dbReference type="OrthoDB" id="540274at2759"/>
<organism evidence="1 2">
    <name type="scientific">Raphidocelis subcapitata</name>
    <dbReference type="NCBI Taxonomy" id="307507"/>
    <lineage>
        <taxon>Eukaryota</taxon>
        <taxon>Viridiplantae</taxon>
        <taxon>Chlorophyta</taxon>
        <taxon>core chlorophytes</taxon>
        <taxon>Chlorophyceae</taxon>
        <taxon>CS clade</taxon>
        <taxon>Sphaeropleales</taxon>
        <taxon>Selenastraceae</taxon>
        <taxon>Raphidocelis</taxon>
    </lineage>
</organism>
<dbReference type="Gene3D" id="3.30.530.20">
    <property type="match status" value="1"/>
</dbReference>
<evidence type="ECO:0000313" key="2">
    <source>
        <dbReference type="Proteomes" id="UP000247498"/>
    </source>
</evidence>
<dbReference type="AlphaFoldDB" id="A0A2V0PH02"/>
<comment type="caution">
    <text evidence="1">The sequence shown here is derived from an EMBL/GenBank/DDBJ whole genome shotgun (WGS) entry which is preliminary data.</text>
</comment>
<reference evidence="1 2" key="1">
    <citation type="journal article" date="2018" name="Sci. Rep.">
        <title>Raphidocelis subcapitata (=Pseudokirchneriella subcapitata) provides an insight into genome evolution and environmental adaptations in the Sphaeropleales.</title>
        <authorList>
            <person name="Suzuki S."/>
            <person name="Yamaguchi H."/>
            <person name="Nakajima N."/>
            <person name="Kawachi M."/>
        </authorList>
    </citation>
    <scope>NUCLEOTIDE SEQUENCE [LARGE SCALE GENOMIC DNA]</scope>
    <source>
        <strain evidence="1 2">NIES-35</strain>
    </source>
</reference>
<name>A0A2V0PH02_9CHLO</name>
<evidence type="ECO:0000313" key="1">
    <source>
        <dbReference type="EMBL" id="GBF99101.1"/>
    </source>
</evidence>